<dbReference type="PANTHER" id="PTHR12894">
    <property type="entry name" value="CNH DOMAIN CONTAINING"/>
    <property type="match status" value="1"/>
</dbReference>
<organism evidence="8 9">
    <name type="scientific">Meloidogyne enterolobii</name>
    <name type="common">Root-knot nematode worm</name>
    <name type="synonym">Meloidogyne mayaguensis</name>
    <dbReference type="NCBI Taxonomy" id="390850"/>
    <lineage>
        <taxon>Eukaryota</taxon>
        <taxon>Metazoa</taxon>
        <taxon>Ecdysozoa</taxon>
        <taxon>Nematoda</taxon>
        <taxon>Chromadorea</taxon>
        <taxon>Rhabditida</taxon>
        <taxon>Tylenchina</taxon>
        <taxon>Tylenchomorpha</taxon>
        <taxon>Tylenchoidea</taxon>
        <taxon>Meloidogynidae</taxon>
        <taxon>Meloidogyninae</taxon>
        <taxon>Meloidogyne</taxon>
    </lineage>
</organism>
<evidence type="ECO:0000256" key="6">
    <source>
        <dbReference type="SAM" id="Phobius"/>
    </source>
</evidence>
<name>A0A6V7UZB8_MELEN</name>
<evidence type="ECO:0000256" key="2">
    <source>
        <dbReference type="ARBA" id="ARBA00022448"/>
    </source>
</evidence>
<feature type="transmembrane region" description="Helical" evidence="6">
    <location>
        <begin position="21"/>
        <end position="45"/>
    </location>
</feature>
<evidence type="ECO:0000259" key="7">
    <source>
        <dbReference type="PROSITE" id="PS50219"/>
    </source>
</evidence>
<dbReference type="PANTHER" id="PTHR12894:SF27">
    <property type="entry name" value="TRANSFORMING GROWTH FACTOR-BETA RECEPTOR-ASSOCIATED PROTEIN 1"/>
    <property type="match status" value="1"/>
</dbReference>
<comment type="caution">
    <text evidence="8">The sequence shown here is derived from an EMBL/GenBank/DDBJ whole genome shotgun (WGS) entry which is preliminary data.</text>
</comment>
<dbReference type="AlphaFoldDB" id="A0A6V7UZB8"/>
<dbReference type="SUPFAM" id="SSF50978">
    <property type="entry name" value="WD40 repeat-like"/>
    <property type="match status" value="1"/>
</dbReference>
<reference evidence="8 9" key="1">
    <citation type="submission" date="2020-08" db="EMBL/GenBank/DDBJ databases">
        <authorList>
            <person name="Koutsovoulos G."/>
            <person name="Danchin GJ E."/>
        </authorList>
    </citation>
    <scope>NUCLEOTIDE SEQUENCE [LARGE SCALE GENOMIC DNA]</scope>
</reference>
<comment type="subcellular location">
    <subcellularLocation>
        <location evidence="1">Cytoplasm</location>
    </subcellularLocation>
</comment>
<dbReference type="EMBL" id="CAJEWN010000133">
    <property type="protein sequence ID" value="CAD2167906.1"/>
    <property type="molecule type" value="Genomic_DNA"/>
</dbReference>
<feature type="domain" description="CNH" evidence="7">
    <location>
        <begin position="20"/>
        <end position="296"/>
    </location>
</feature>
<dbReference type="OrthoDB" id="10258882at2759"/>
<dbReference type="GO" id="GO:0034058">
    <property type="term" value="P:endosomal vesicle fusion"/>
    <property type="evidence" value="ECO:0007669"/>
    <property type="project" value="TreeGrafter"/>
</dbReference>
<dbReference type="Proteomes" id="UP000580250">
    <property type="component" value="Unassembled WGS sequence"/>
</dbReference>
<accession>A0A6V7UZB8</accession>
<sequence>MSVKLFDRKRRCLDNHLKQNDQITAVSGFGTIIVVGTYSGMLMIFNTCTEGSSAEWELEANICLSEEKDRGAPVTQICCASAIGLLIIVVGERVLNLILEEEIRIEELFKAKRISLNTHPINNLNPFSIQLAIITNNNQILIGRISSENNYLFIKEKKLTTNFGNIVEIVFNGNCVCYATNNCYFVQNINEKNGIKLFDVADCEVPKVICSVGMEEFCVAGIQSLLMFVNGEGASTRPPLSLPGQEPPIGICLKEPYLNVLDTAGILFIFSIHDGSLKQSLEFPSDDESEQQQQSLNQKQNLYQLANIDGQTFIIPPFSGCFFELIAMTIYSQIEENILHGYLDIACSMLEEQISVNFENLNELTQLKQLQQKIAIIFLQKGNFLKAINLLVESEANPNILLSLIAKQNKNIFENFEEFELENKLKENEIPIENIPVELVKDYLLRIRISKNNDELIESSLARIFVYLNQNNNLNEELLNTKHIWNKQKFRLWLINKNFQNLNFAAKLAFEDGNLEESFNYWKKIIFEENVDEEMKEKALNGCFDALESIEDVNLLKSVLVWLIPINPNLCMEKIEYLENNKQIKLLPELIIELFKNEDFDELIYNYLDKKGINELGSTTSVHNKFLELLTQKYKQQKQKNNFELRNKIWNFLLFSSFYDKTKALKLFKEEKDKNEFFVEKLFIRANENNSMECLNELANIFELNENMGEILVDAAELLCTRFPSPEMLKPLLTLHLLISKSNSTLQTKIPHLLSLLESELNNGEQVLNNLPNNLSSTELINNFLHRHVSNRLNTFNWQNIYLKMANLEIKNLEKLLEEKLNKKRFKLDENNICIFCERNLLNIVGEEEFVYIPNNNEDVGQFAHLRCFRARKERALLD</sequence>
<dbReference type="InterPro" id="IPR001180">
    <property type="entry name" value="CNH_dom"/>
</dbReference>
<keyword evidence="6" id="KW-1133">Transmembrane helix</keyword>
<keyword evidence="5" id="KW-0175">Coiled coil</keyword>
<protein>
    <recommendedName>
        <fullName evidence="7">CNH domain-containing protein</fullName>
    </recommendedName>
</protein>
<dbReference type="GO" id="GO:0005737">
    <property type="term" value="C:cytoplasm"/>
    <property type="evidence" value="ECO:0007669"/>
    <property type="project" value="UniProtKB-SubCell"/>
</dbReference>
<dbReference type="InterPro" id="IPR036322">
    <property type="entry name" value="WD40_repeat_dom_sf"/>
</dbReference>
<dbReference type="InterPro" id="IPR032914">
    <property type="entry name" value="Vam6/VPS39/TRAP1"/>
</dbReference>
<feature type="coiled-coil region" evidence="5">
    <location>
        <begin position="803"/>
        <end position="830"/>
    </location>
</feature>
<keyword evidence="6" id="KW-0472">Membrane</keyword>
<dbReference type="GO" id="GO:0006914">
    <property type="term" value="P:autophagy"/>
    <property type="evidence" value="ECO:0007669"/>
    <property type="project" value="TreeGrafter"/>
</dbReference>
<evidence type="ECO:0000313" key="9">
    <source>
        <dbReference type="Proteomes" id="UP000580250"/>
    </source>
</evidence>
<evidence type="ECO:0000256" key="1">
    <source>
        <dbReference type="ARBA" id="ARBA00004496"/>
    </source>
</evidence>
<keyword evidence="3" id="KW-0963">Cytoplasm</keyword>
<proteinExistence type="predicted"/>
<dbReference type="PROSITE" id="PS50219">
    <property type="entry name" value="CNH"/>
    <property type="match status" value="1"/>
</dbReference>
<evidence type="ECO:0000256" key="3">
    <source>
        <dbReference type="ARBA" id="ARBA00022490"/>
    </source>
</evidence>
<evidence type="ECO:0000313" key="8">
    <source>
        <dbReference type="EMBL" id="CAD2167906.1"/>
    </source>
</evidence>
<dbReference type="GO" id="GO:0016020">
    <property type="term" value="C:membrane"/>
    <property type="evidence" value="ECO:0007669"/>
    <property type="project" value="TreeGrafter"/>
</dbReference>
<keyword evidence="6" id="KW-0812">Transmembrane</keyword>
<gene>
    <name evidence="8" type="ORF">MENT_LOCUS19222</name>
</gene>
<evidence type="ECO:0000256" key="4">
    <source>
        <dbReference type="ARBA" id="ARBA00022927"/>
    </source>
</evidence>
<keyword evidence="4" id="KW-0653">Protein transport</keyword>
<dbReference type="GO" id="GO:0015031">
    <property type="term" value="P:protein transport"/>
    <property type="evidence" value="ECO:0007669"/>
    <property type="project" value="UniProtKB-KW"/>
</dbReference>
<evidence type="ECO:0000256" key="5">
    <source>
        <dbReference type="SAM" id="Coils"/>
    </source>
</evidence>
<keyword evidence="2" id="KW-0813">Transport</keyword>